<feature type="domain" description="Sushi" evidence="6">
    <location>
        <begin position="494"/>
        <end position="547"/>
    </location>
</feature>
<gene>
    <name evidence="7" type="primary">Csmd3</name>
    <name evidence="7" type="ORF">SPIL2461_LOCUS20291</name>
</gene>
<comment type="caution">
    <text evidence="7">The sequence shown here is derived from an EMBL/GenBank/DDBJ whole genome shotgun (WGS) entry which is preliminary data.</text>
</comment>
<dbReference type="SUPFAM" id="SSF57535">
    <property type="entry name" value="Complement control module/SCR domain"/>
    <property type="match status" value="4"/>
</dbReference>
<dbReference type="SMART" id="SM00032">
    <property type="entry name" value="CCP"/>
    <property type="match status" value="6"/>
</dbReference>
<dbReference type="InterPro" id="IPR035976">
    <property type="entry name" value="Sushi/SCR/CCP_sf"/>
</dbReference>
<keyword evidence="1" id="KW-0768">Sushi</keyword>
<feature type="compositionally biased region" description="Basic and acidic residues" evidence="5">
    <location>
        <begin position="1373"/>
        <end position="1382"/>
    </location>
</feature>
<name>A0A812X7K1_SYMPI</name>
<dbReference type="EMBL" id="CAJNIZ010045254">
    <property type="protein sequence ID" value="CAE7714794.1"/>
    <property type="molecule type" value="Genomic_DNA"/>
</dbReference>
<dbReference type="PANTHER" id="PTHR19325">
    <property type="entry name" value="COMPLEMENT COMPONENT-RELATED SUSHI DOMAIN-CONTAINING"/>
    <property type="match status" value="1"/>
</dbReference>
<evidence type="ECO:0000256" key="3">
    <source>
        <dbReference type="ARBA" id="ARBA00023157"/>
    </source>
</evidence>
<accession>A0A812X7K1</accession>
<evidence type="ECO:0000256" key="1">
    <source>
        <dbReference type="ARBA" id="ARBA00022659"/>
    </source>
</evidence>
<dbReference type="Pfam" id="PF00084">
    <property type="entry name" value="Sushi"/>
    <property type="match status" value="1"/>
</dbReference>
<feature type="domain" description="Sushi" evidence="6">
    <location>
        <begin position="864"/>
        <end position="923"/>
    </location>
</feature>
<keyword evidence="4" id="KW-0325">Glycoprotein</keyword>
<reference evidence="7" key="1">
    <citation type="submission" date="2021-02" db="EMBL/GenBank/DDBJ databases">
        <authorList>
            <person name="Dougan E. K."/>
            <person name="Rhodes N."/>
            <person name="Thang M."/>
            <person name="Chan C."/>
        </authorList>
    </citation>
    <scope>NUCLEOTIDE SEQUENCE</scope>
</reference>
<evidence type="ECO:0000256" key="2">
    <source>
        <dbReference type="ARBA" id="ARBA00022737"/>
    </source>
</evidence>
<evidence type="ECO:0000313" key="7">
    <source>
        <dbReference type="EMBL" id="CAE7714794.1"/>
    </source>
</evidence>
<feature type="domain" description="Sushi" evidence="6">
    <location>
        <begin position="687"/>
        <end position="743"/>
    </location>
</feature>
<dbReference type="OrthoDB" id="406096at2759"/>
<evidence type="ECO:0000259" key="6">
    <source>
        <dbReference type="SMART" id="SM00032"/>
    </source>
</evidence>
<evidence type="ECO:0000256" key="4">
    <source>
        <dbReference type="ARBA" id="ARBA00023180"/>
    </source>
</evidence>
<feature type="compositionally biased region" description="Polar residues" evidence="5">
    <location>
        <begin position="1468"/>
        <end position="1478"/>
    </location>
</feature>
<keyword evidence="8" id="KW-1185">Reference proteome</keyword>
<protein>
    <submittedName>
        <fullName evidence="7">Csmd3 protein</fullName>
    </submittedName>
</protein>
<feature type="region of interest" description="Disordered" evidence="5">
    <location>
        <begin position="1331"/>
        <end position="1385"/>
    </location>
</feature>
<keyword evidence="2" id="KW-0677">Repeat</keyword>
<feature type="region of interest" description="Disordered" evidence="5">
    <location>
        <begin position="1457"/>
        <end position="1478"/>
    </location>
</feature>
<keyword evidence="3" id="KW-1015">Disulfide bond</keyword>
<dbReference type="InterPro" id="IPR050350">
    <property type="entry name" value="Compl-Cell_Adhes-Reg"/>
</dbReference>
<dbReference type="PANTHER" id="PTHR19325:SF567">
    <property type="entry name" value="SUSHI, VON WILLEBRAND FACTOR TYPE A, EGF AND PENTRAXIN DOMAIN-CONTAINING PROTEIN 1-LIKE"/>
    <property type="match status" value="1"/>
</dbReference>
<evidence type="ECO:0000256" key="5">
    <source>
        <dbReference type="SAM" id="MobiDB-lite"/>
    </source>
</evidence>
<feature type="non-terminal residue" evidence="7">
    <location>
        <position position="1478"/>
    </location>
</feature>
<evidence type="ECO:0000313" key="8">
    <source>
        <dbReference type="Proteomes" id="UP000649617"/>
    </source>
</evidence>
<proteinExistence type="predicted"/>
<dbReference type="InterPro" id="IPR000436">
    <property type="entry name" value="Sushi_SCR_CCP_dom"/>
</dbReference>
<dbReference type="Proteomes" id="UP000649617">
    <property type="component" value="Unassembled WGS sequence"/>
</dbReference>
<organism evidence="7 8">
    <name type="scientific">Symbiodinium pilosum</name>
    <name type="common">Dinoflagellate</name>
    <dbReference type="NCBI Taxonomy" id="2952"/>
    <lineage>
        <taxon>Eukaryota</taxon>
        <taxon>Sar</taxon>
        <taxon>Alveolata</taxon>
        <taxon>Dinophyceae</taxon>
        <taxon>Suessiales</taxon>
        <taxon>Symbiodiniaceae</taxon>
        <taxon>Symbiodinium</taxon>
    </lineage>
</organism>
<feature type="domain" description="Sushi" evidence="6">
    <location>
        <begin position="369"/>
        <end position="419"/>
    </location>
</feature>
<feature type="domain" description="Sushi" evidence="6">
    <location>
        <begin position="807"/>
        <end position="859"/>
    </location>
</feature>
<sequence>MAALSLQASSDAADDAPTWLAAAWKQSVAPGDQPYQDDSLLVGNYANTLLNTSFESGEFVRHAALNNILHNVDQSQLTLAVIAFHDWHQSLLLQSLKEAHHPFRNVLVLADADNSTQIDTPKGPSHVQEKVWTGSVETTLCDAAHAVSTEQFVYTDTYHFISGPVQILTDVDGHPVIPYLPASSAYCTKYRECTAALDQAEAFFGVELLYHHDTYETVFMTEDVRAFCETWKVAVSTMGSYEDCDYLLGPTADDYMAWLVSVNRPFKYMPKNKECALFVEDVGKCEANPNCTFRPIYESGKCMPTWQFVLLPEPPRAITWSSTTTRSSTGQADVPTTSSMTSTFTRTSFSLTSTVTITSTTSSVQFLTCQVPDVDEVEDCYSLLPGEACQVPCPAGYEGTPSQYICQANFTFSGEQPACTRTTTSLVDAGDARCSGGLPVGVGIDASDCFGIVAGATCTVRCSGRFSGSPVQYLCAADGAFRASSQLECQERFCSTAQLPSGYDTASCAQTAVGEVCFVRCPTGYHSAESLYICAADGSFLGFEPTCKLADCRQSLASKAADISRNFSDCSDMRAGNVCLVPCAYGYEGQASEYTCLGNGIRHNCAGKTTNESCLVEAAAGYHFDSVHGYRCGLNNATDALELLAVEEDINCTRHSSWEMVEPQPAFLTCWNASLIGRLPQCLAQVCSFNFPNALGVSSNCSGAKTGERCVARCMEGYYYASPGPEEFLCTAAGSFQGRSPDCRRDSCSDLQLGTAFQHNCRNKLFGESCVVICAAGFYIAGWGAQFTCDRSGLFRGDLPLCQPATCSALPDDITFTSTCSSISMHENCSASCRSGFEQNFSILTCDVTGTLTGQLPSCRPQTCPVPMQLQHPWYAHDCTTLSYGRSCSVVCASGFQSQGPGEQWQCALNGSEPALIGQLPHCSAAACDTGYPPRNAIFKDNCTDMLNGQTCVQTCAFGYIPSSTAVDSFICNPTGVLTSIGSMAEEDLVCRPATCNLTLLRPEFTTTCVDDMPFNSSCYAFCSPGFKLEGPVQHWKCAGADSGLQAVDDGGQDITLRGSFPVCLAESCTYNIPWETRYDHNCSAVPTGSFCIVACWGHVNSTTLRCSEDGALQGALPPCTEVQQSKSVTATTTAWTSTTSGSFNALVGELTVQVNSLDSFADLTVREGLMLALAELLQVAPEALVLEVQPVEGSADQAQLRFSSAQQPAMVHLDELRQADFSQVAANITAVLENFTEASTIIVVGPLVITVGLGSQTLEIIVAPAGDATSPEAVPLTATMTASASALLCCCACVGCLYRQRLQKAEGNGCFLCVNASEDVAASVSTNEIGSEAQTSAGEAASDSWDWEDEGVTRTLPPSREVTAGFPTRSPTAKDLRDVASNRESTVGTLHGEHAEASRAEQLQALAHGLGFEEPEDWAEKLADAGMYLEEEGEDVEYVQEIRLALEDVGVYYEADQVIQDAPGPSDPSQAASRDRR</sequence>
<feature type="domain" description="Sushi" evidence="6">
    <location>
        <begin position="748"/>
        <end position="802"/>
    </location>
</feature>